<dbReference type="Pfam" id="PF25907">
    <property type="entry name" value="DUF7962"/>
    <property type="match status" value="1"/>
</dbReference>
<dbReference type="EMBL" id="MU004197">
    <property type="protein sequence ID" value="KAF2490438.1"/>
    <property type="molecule type" value="Genomic_DNA"/>
</dbReference>
<evidence type="ECO:0000313" key="5">
    <source>
        <dbReference type="Proteomes" id="UP000799750"/>
    </source>
</evidence>
<dbReference type="AlphaFoldDB" id="A0A6A6QDD8"/>
<dbReference type="Proteomes" id="UP000799750">
    <property type="component" value="Unassembled WGS sequence"/>
</dbReference>
<dbReference type="InterPro" id="IPR036282">
    <property type="entry name" value="Glutathione-S-Trfase_C_sf"/>
</dbReference>
<proteinExistence type="inferred from homology"/>
<dbReference type="InterPro" id="IPR040079">
    <property type="entry name" value="Glutathione_S-Trfase"/>
</dbReference>
<dbReference type="GO" id="GO:0016740">
    <property type="term" value="F:transferase activity"/>
    <property type="evidence" value="ECO:0007669"/>
    <property type="project" value="UniProtKB-KW"/>
</dbReference>
<evidence type="ECO:0000259" key="2">
    <source>
        <dbReference type="PROSITE" id="PS50404"/>
    </source>
</evidence>
<dbReference type="PANTHER" id="PTHR44051:SF9">
    <property type="entry name" value="GLUTATHIONE S-TRANSFERASE 1"/>
    <property type="match status" value="1"/>
</dbReference>
<evidence type="ECO:0000313" key="4">
    <source>
        <dbReference type="EMBL" id="KAF2490438.1"/>
    </source>
</evidence>
<keyword evidence="5" id="KW-1185">Reference proteome</keyword>
<accession>A0A6A6QDD8</accession>
<dbReference type="SUPFAM" id="SSF52833">
    <property type="entry name" value="Thioredoxin-like"/>
    <property type="match status" value="1"/>
</dbReference>
<dbReference type="SFLD" id="SFLDG00358">
    <property type="entry name" value="Main_(cytGST)"/>
    <property type="match status" value="1"/>
</dbReference>
<keyword evidence="4" id="KW-0808">Transferase</keyword>
<evidence type="ECO:0000256" key="1">
    <source>
        <dbReference type="ARBA" id="ARBA00007409"/>
    </source>
</evidence>
<dbReference type="InterPro" id="IPR004045">
    <property type="entry name" value="Glutathione_S-Trfase_N"/>
</dbReference>
<comment type="similarity">
    <text evidence="1">Belongs to the GST superfamily.</text>
</comment>
<dbReference type="OrthoDB" id="2309723at2759"/>
<dbReference type="PROSITE" id="PS50404">
    <property type="entry name" value="GST_NTER"/>
    <property type="match status" value="1"/>
</dbReference>
<protein>
    <submittedName>
        <fullName evidence="4">Putative glutathione S-transferase</fullName>
    </submittedName>
</protein>
<dbReference type="Pfam" id="PF13409">
    <property type="entry name" value="GST_N_2"/>
    <property type="match status" value="1"/>
</dbReference>
<dbReference type="PANTHER" id="PTHR44051">
    <property type="entry name" value="GLUTATHIONE S-TRANSFERASE-RELATED"/>
    <property type="match status" value="1"/>
</dbReference>
<dbReference type="SFLD" id="SFLDS00019">
    <property type="entry name" value="Glutathione_Transferase_(cytos"/>
    <property type="match status" value="1"/>
</dbReference>
<dbReference type="InterPro" id="IPR058268">
    <property type="entry name" value="DUF7962"/>
</dbReference>
<organism evidence="4 5">
    <name type="scientific">Lophium mytilinum</name>
    <dbReference type="NCBI Taxonomy" id="390894"/>
    <lineage>
        <taxon>Eukaryota</taxon>
        <taxon>Fungi</taxon>
        <taxon>Dikarya</taxon>
        <taxon>Ascomycota</taxon>
        <taxon>Pezizomycotina</taxon>
        <taxon>Dothideomycetes</taxon>
        <taxon>Pleosporomycetidae</taxon>
        <taxon>Mytilinidiales</taxon>
        <taxon>Mytilinidiaceae</taxon>
        <taxon>Lophium</taxon>
    </lineage>
</organism>
<feature type="domain" description="GST N-terminal" evidence="2">
    <location>
        <begin position="12"/>
        <end position="102"/>
    </location>
</feature>
<sequence length="251" mass="28601">MEQTIATESAQREALTLHHLSSSQSFRVLWALEELSAAHGLQYTIRCYKRINGLAPPEMKKIHPLGKSPILVVDGQSPLEHTVRVESRLILRWLSETYEVGMWTPKTAQDSARDALWEEFGVSTLNTIVNLALSFEAVPPALPFYIRPIFSSFCYAIANFHLQKLGPGLALMEDVLTDERPWFAGPKLGLSDINLVWPIDVASQRGWFDAKQFPKVAAWHQRIHERPAYKRALEKGGSYDLITFDYPKRWL</sequence>
<name>A0A6A6QDD8_9PEZI</name>
<dbReference type="InterPro" id="IPR010987">
    <property type="entry name" value="Glutathione-S-Trfase_C-like"/>
</dbReference>
<feature type="domain" description="GST C-terminal" evidence="3">
    <location>
        <begin position="107"/>
        <end position="251"/>
    </location>
</feature>
<dbReference type="CDD" id="cd03046">
    <property type="entry name" value="GST_N_GTT1_like"/>
    <property type="match status" value="1"/>
</dbReference>
<reference evidence="4" key="1">
    <citation type="journal article" date="2020" name="Stud. Mycol.">
        <title>101 Dothideomycetes genomes: a test case for predicting lifestyles and emergence of pathogens.</title>
        <authorList>
            <person name="Haridas S."/>
            <person name="Albert R."/>
            <person name="Binder M."/>
            <person name="Bloem J."/>
            <person name="Labutti K."/>
            <person name="Salamov A."/>
            <person name="Andreopoulos B."/>
            <person name="Baker S."/>
            <person name="Barry K."/>
            <person name="Bills G."/>
            <person name="Bluhm B."/>
            <person name="Cannon C."/>
            <person name="Castanera R."/>
            <person name="Culley D."/>
            <person name="Daum C."/>
            <person name="Ezra D."/>
            <person name="Gonzalez J."/>
            <person name="Henrissat B."/>
            <person name="Kuo A."/>
            <person name="Liang C."/>
            <person name="Lipzen A."/>
            <person name="Lutzoni F."/>
            <person name="Magnuson J."/>
            <person name="Mondo S."/>
            <person name="Nolan M."/>
            <person name="Ohm R."/>
            <person name="Pangilinan J."/>
            <person name="Park H.-J."/>
            <person name="Ramirez L."/>
            <person name="Alfaro M."/>
            <person name="Sun H."/>
            <person name="Tritt A."/>
            <person name="Yoshinaga Y."/>
            <person name="Zwiers L.-H."/>
            <person name="Turgeon B."/>
            <person name="Goodwin S."/>
            <person name="Spatafora J."/>
            <person name="Crous P."/>
            <person name="Grigoriev I."/>
        </authorList>
    </citation>
    <scope>NUCLEOTIDE SEQUENCE</scope>
    <source>
        <strain evidence="4">CBS 269.34</strain>
    </source>
</reference>
<dbReference type="PROSITE" id="PS50405">
    <property type="entry name" value="GST_CTER"/>
    <property type="match status" value="1"/>
</dbReference>
<dbReference type="InterPro" id="IPR036249">
    <property type="entry name" value="Thioredoxin-like_sf"/>
</dbReference>
<gene>
    <name evidence="4" type="ORF">BU16DRAFT_517731</name>
</gene>
<evidence type="ECO:0000259" key="3">
    <source>
        <dbReference type="PROSITE" id="PS50405"/>
    </source>
</evidence>
<dbReference type="SUPFAM" id="SSF47616">
    <property type="entry name" value="GST C-terminal domain-like"/>
    <property type="match status" value="1"/>
</dbReference>
<dbReference type="Gene3D" id="3.40.30.10">
    <property type="entry name" value="Glutaredoxin"/>
    <property type="match status" value="1"/>
</dbReference>
<dbReference type="Gene3D" id="1.20.1050.10">
    <property type="match status" value="1"/>
</dbReference>